<proteinExistence type="predicted"/>
<evidence type="ECO:0000313" key="2">
    <source>
        <dbReference type="Proteomes" id="UP000029392"/>
    </source>
</evidence>
<protein>
    <recommendedName>
        <fullName evidence="3">Type I restriction enzyme R protein N-terminal domain-containing protein</fullName>
    </recommendedName>
</protein>
<organism evidence="1 2">
    <name type="scientific">Arenimonas malthae CC-JY-1</name>
    <dbReference type="NCBI Taxonomy" id="1384054"/>
    <lineage>
        <taxon>Bacteria</taxon>
        <taxon>Pseudomonadati</taxon>
        <taxon>Pseudomonadota</taxon>
        <taxon>Gammaproteobacteria</taxon>
        <taxon>Lysobacterales</taxon>
        <taxon>Lysobacteraceae</taxon>
        <taxon>Arenimonas</taxon>
    </lineage>
</organism>
<dbReference type="AlphaFoldDB" id="A0A091BAU1"/>
<dbReference type="STRING" id="1384054.N790_05645"/>
<evidence type="ECO:0008006" key="3">
    <source>
        <dbReference type="Google" id="ProtNLM"/>
    </source>
</evidence>
<dbReference type="RefSeq" id="WP_043802165.1">
    <property type="nucleotide sequence ID" value="NZ_AVCH01000143.1"/>
</dbReference>
<keyword evidence="2" id="KW-1185">Reference proteome</keyword>
<evidence type="ECO:0000313" key="1">
    <source>
        <dbReference type="EMBL" id="KFN48851.1"/>
    </source>
</evidence>
<dbReference type="Proteomes" id="UP000029392">
    <property type="component" value="Unassembled WGS sequence"/>
</dbReference>
<sequence>MQREEAMRLLTQAVDQVIRFDRILLELDVTERALSYRIAHYMHDPELVPPPLCIDCEYNRHFADAKRLHLPPRRALDREVRATTVFPDIIVHERNSDASNLLAIEMKKPGGSLAYDRQKLLAFRRELGYLHTAHLILGLDANGDLVNQVIWVDDA</sequence>
<gene>
    <name evidence="1" type="ORF">N790_05645</name>
</gene>
<name>A0A091BAU1_9GAMM</name>
<reference evidence="1 2" key="1">
    <citation type="submission" date="2013-09" db="EMBL/GenBank/DDBJ databases">
        <title>Genome sequencing of Arenimonas malthae.</title>
        <authorList>
            <person name="Chen F."/>
            <person name="Wang G."/>
        </authorList>
    </citation>
    <scope>NUCLEOTIDE SEQUENCE [LARGE SCALE GENOMIC DNA]</scope>
    <source>
        <strain evidence="1 2">CC-JY-1</strain>
    </source>
</reference>
<comment type="caution">
    <text evidence="1">The sequence shown here is derived from an EMBL/GenBank/DDBJ whole genome shotgun (WGS) entry which is preliminary data.</text>
</comment>
<accession>A0A091BAU1</accession>
<dbReference type="OrthoDB" id="8907997at2"/>
<dbReference type="EMBL" id="AVCH01000143">
    <property type="protein sequence ID" value="KFN48851.1"/>
    <property type="molecule type" value="Genomic_DNA"/>
</dbReference>